<name>A0A317SPN6_9PEZI</name>
<sequence length="155" mass="17064">LRNSFIGISKMDILGSATSADCEIIGEGNESADCGDALADATLYTAGGERSDVTPFTKLYVLLLDVVPRIREYSLLSTTKTIDIANTHPTIIASKEKTVSNKFCRLFARFVKVFTEYGQCFEPGYLSGDPTEVTHAYWEFVNCLKTEVRKTGDSN</sequence>
<feature type="non-terminal residue" evidence="1">
    <location>
        <position position="1"/>
    </location>
</feature>
<evidence type="ECO:0000313" key="1">
    <source>
        <dbReference type="EMBL" id="PWW75416.1"/>
    </source>
</evidence>
<proteinExistence type="predicted"/>
<evidence type="ECO:0000313" key="2">
    <source>
        <dbReference type="Proteomes" id="UP000246991"/>
    </source>
</evidence>
<protein>
    <submittedName>
        <fullName evidence="1">Uncharacterized protein</fullName>
    </submittedName>
</protein>
<organism evidence="1 2">
    <name type="scientific">Tuber magnatum</name>
    <name type="common">white Piedmont truffle</name>
    <dbReference type="NCBI Taxonomy" id="42249"/>
    <lineage>
        <taxon>Eukaryota</taxon>
        <taxon>Fungi</taxon>
        <taxon>Dikarya</taxon>
        <taxon>Ascomycota</taxon>
        <taxon>Pezizomycotina</taxon>
        <taxon>Pezizomycetes</taxon>
        <taxon>Pezizales</taxon>
        <taxon>Tuberaceae</taxon>
        <taxon>Tuber</taxon>
    </lineage>
</organism>
<dbReference type="AlphaFoldDB" id="A0A317SPN6"/>
<keyword evidence="2" id="KW-1185">Reference proteome</keyword>
<accession>A0A317SPN6</accession>
<dbReference type="OrthoDB" id="5420280at2759"/>
<comment type="caution">
    <text evidence="1">The sequence shown here is derived from an EMBL/GenBank/DDBJ whole genome shotgun (WGS) entry which is preliminary data.</text>
</comment>
<dbReference type="EMBL" id="PYWC01000046">
    <property type="protein sequence ID" value="PWW75416.1"/>
    <property type="molecule type" value="Genomic_DNA"/>
</dbReference>
<gene>
    <name evidence="1" type="ORF">C7212DRAFT_202879</name>
</gene>
<dbReference type="STRING" id="42249.A0A317SPN6"/>
<dbReference type="Proteomes" id="UP000246991">
    <property type="component" value="Unassembled WGS sequence"/>
</dbReference>
<reference evidence="1 2" key="1">
    <citation type="submission" date="2018-03" db="EMBL/GenBank/DDBJ databases">
        <title>Genomes of Pezizomycetes fungi and the evolution of truffles.</title>
        <authorList>
            <person name="Murat C."/>
            <person name="Payen T."/>
            <person name="Noel B."/>
            <person name="Kuo A."/>
            <person name="Martin F.M."/>
        </authorList>
    </citation>
    <scope>NUCLEOTIDE SEQUENCE [LARGE SCALE GENOMIC DNA]</scope>
    <source>
        <strain evidence="1">091103-1</strain>
    </source>
</reference>